<dbReference type="PANTHER" id="PTHR42977:SF1">
    <property type="entry name" value="BLR6576 PROTEIN"/>
    <property type="match status" value="1"/>
</dbReference>
<dbReference type="PANTHER" id="PTHR42977">
    <property type="entry name" value="HYDROLASE-RELATED"/>
    <property type="match status" value="1"/>
</dbReference>
<organism evidence="2 3">
    <name type="scientific">Georgenia daeguensis</name>
    <dbReference type="NCBI Taxonomy" id="908355"/>
    <lineage>
        <taxon>Bacteria</taxon>
        <taxon>Bacillati</taxon>
        <taxon>Actinomycetota</taxon>
        <taxon>Actinomycetes</taxon>
        <taxon>Micrococcales</taxon>
        <taxon>Bogoriellaceae</taxon>
        <taxon>Georgenia</taxon>
    </lineage>
</organism>
<dbReference type="InterPro" id="IPR029058">
    <property type="entry name" value="AB_hydrolase_fold"/>
</dbReference>
<gene>
    <name evidence="2" type="ORF">GCM10022262_01180</name>
</gene>
<dbReference type="GO" id="GO:0016787">
    <property type="term" value="F:hydrolase activity"/>
    <property type="evidence" value="ECO:0007669"/>
    <property type="project" value="UniProtKB-KW"/>
</dbReference>
<accession>A0ABP8EP21</accession>
<keyword evidence="3" id="KW-1185">Reference proteome</keyword>
<keyword evidence="2" id="KW-0378">Hydrolase</keyword>
<dbReference type="InterPro" id="IPR051340">
    <property type="entry name" value="Haloalkane_dehalogenase"/>
</dbReference>
<dbReference type="InterPro" id="IPR000073">
    <property type="entry name" value="AB_hydrolase_1"/>
</dbReference>
<reference evidence="3" key="1">
    <citation type="journal article" date="2019" name="Int. J. Syst. Evol. Microbiol.">
        <title>The Global Catalogue of Microorganisms (GCM) 10K type strain sequencing project: providing services to taxonomists for standard genome sequencing and annotation.</title>
        <authorList>
            <consortium name="The Broad Institute Genomics Platform"/>
            <consortium name="The Broad Institute Genome Sequencing Center for Infectious Disease"/>
            <person name="Wu L."/>
            <person name="Ma J."/>
        </authorList>
    </citation>
    <scope>NUCLEOTIDE SEQUENCE [LARGE SCALE GENOMIC DNA]</scope>
    <source>
        <strain evidence="3">JCM 17459</strain>
    </source>
</reference>
<dbReference type="Gene3D" id="3.40.50.1820">
    <property type="entry name" value="alpha/beta hydrolase"/>
    <property type="match status" value="1"/>
</dbReference>
<evidence type="ECO:0000313" key="2">
    <source>
        <dbReference type="EMBL" id="GAA4285759.1"/>
    </source>
</evidence>
<dbReference type="SUPFAM" id="SSF53474">
    <property type="entry name" value="alpha/beta-Hydrolases"/>
    <property type="match status" value="1"/>
</dbReference>
<feature type="domain" description="AB hydrolase-1" evidence="1">
    <location>
        <begin position="39"/>
        <end position="287"/>
    </location>
</feature>
<dbReference type="Pfam" id="PF00561">
    <property type="entry name" value="Abhydrolase_1"/>
    <property type="match status" value="1"/>
</dbReference>
<proteinExistence type="predicted"/>
<dbReference type="EMBL" id="BAABBA010000001">
    <property type="protein sequence ID" value="GAA4285759.1"/>
    <property type="molecule type" value="Genomic_DNA"/>
</dbReference>
<evidence type="ECO:0000259" key="1">
    <source>
        <dbReference type="Pfam" id="PF00561"/>
    </source>
</evidence>
<dbReference type="RefSeq" id="WP_345036451.1">
    <property type="nucleotide sequence ID" value="NZ_BAABBA010000001.1"/>
</dbReference>
<comment type="caution">
    <text evidence="2">The sequence shown here is derived from an EMBL/GenBank/DDBJ whole genome shotgun (WGS) entry which is preliminary data.</text>
</comment>
<name>A0ABP8EP21_9MICO</name>
<evidence type="ECO:0000313" key="3">
    <source>
        <dbReference type="Proteomes" id="UP001499841"/>
    </source>
</evidence>
<dbReference type="Proteomes" id="UP001499841">
    <property type="component" value="Unassembled WGS sequence"/>
</dbReference>
<sequence length="307" mass="33938">MSTTALAPRSATGGAVRYRTAVVGGHTLAYREAGDPARPTLVLLHGFPTSSHMYRGLMAELAGEYHVLAPDHLGFGASDAPPADQVRYTFELLTELTLGLLDQLGLGRFALYVQDYGAPIGLRIAARQPERVTAIISQSGNAYEEGFTSFWEPLVTYATARAAGERPDDTAVRALLTLEATRWQYTHGVPADRLERISPDTWTLDQARLDRPGNAELQLDLFADYLFNLDEYPAFQAMFREHRPPLLAVWGRGDEIFGPEGARAFARDLPDARIHLLDAGHFALETHLPEISRLVREFLRDALGDQP</sequence>
<protein>
    <submittedName>
        <fullName evidence="2">Alpha/beta hydrolase</fullName>
    </submittedName>
</protein>